<dbReference type="InterPro" id="IPR011009">
    <property type="entry name" value="Kinase-like_dom_sf"/>
</dbReference>
<feature type="binding site" evidence="12">
    <location>
        <position position="355"/>
    </location>
    <ligand>
        <name>ATP</name>
        <dbReference type="ChEBI" id="CHEBI:30616"/>
    </ligand>
</feature>
<organism evidence="17 18">
    <name type="scientific">Linum trigynum</name>
    <dbReference type="NCBI Taxonomy" id="586398"/>
    <lineage>
        <taxon>Eukaryota</taxon>
        <taxon>Viridiplantae</taxon>
        <taxon>Streptophyta</taxon>
        <taxon>Embryophyta</taxon>
        <taxon>Tracheophyta</taxon>
        <taxon>Spermatophyta</taxon>
        <taxon>Magnoliopsida</taxon>
        <taxon>eudicotyledons</taxon>
        <taxon>Gunneridae</taxon>
        <taxon>Pentapetalae</taxon>
        <taxon>rosids</taxon>
        <taxon>fabids</taxon>
        <taxon>Malpighiales</taxon>
        <taxon>Linaceae</taxon>
        <taxon>Linum</taxon>
    </lineage>
</organism>
<feature type="compositionally biased region" description="Low complexity" evidence="13">
    <location>
        <begin position="630"/>
        <end position="648"/>
    </location>
</feature>
<dbReference type="InterPro" id="IPR000719">
    <property type="entry name" value="Prot_kinase_dom"/>
</dbReference>
<evidence type="ECO:0000259" key="16">
    <source>
        <dbReference type="PROSITE" id="PS50011"/>
    </source>
</evidence>
<dbReference type="PROSITE" id="PS00108">
    <property type="entry name" value="PROTEIN_KINASE_ST"/>
    <property type="match status" value="1"/>
</dbReference>
<dbReference type="InterPro" id="IPR025287">
    <property type="entry name" value="WAK_GUB"/>
</dbReference>
<dbReference type="FunFam" id="1.10.510.10:FF:000590">
    <property type="entry name" value="PR5-like receptor kinase"/>
    <property type="match status" value="1"/>
</dbReference>
<dbReference type="InterPro" id="IPR008271">
    <property type="entry name" value="Ser/Thr_kinase_AS"/>
</dbReference>
<evidence type="ECO:0000256" key="4">
    <source>
        <dbReference type="ARBA" id="ARBA00022692"/>
    </source>
</evidence>
<dbReference type="PROSITE" id="PS00107">
    <property type="entry name" value="PROTEIN_KINASE_ATP"/>
    <property type="match status" value="1"/>
</dbReference>
<evidence type="ECO:0000256" key="12">
    <source>
        <dbReference type="PROSITE-ProRule" id="PRU10141"/>
    </source>
</evidence>
<evidence type="ECO:0000256" key="8">
    <source>
        <dbReference type="ARBA" id="ARBA00022840"/>
    </source>
</evidence>
<evidence type="ECO:0000256" key="1">
    <source>
        <dbReference type="ARBA" id="ARBA00004479"/>
    </source>
</evidence>
<keyword evidence="4 14" id="KW-0812">Transmembrane</keyword>
<feature type="region of interest" description="Disordered" evidence="13">
    <location>
        <begin position="616"/>
        <end position="657"/>
    </location>
</feature>
<dbReference type="EMBL" id="OZ034821">
    <property type="protein sequence ID" value="CAL1409700.1"/>
    <property type="molecule type" value="Genomic_DNA"/>
</dbReference>
<accession>A0AAV2GJR1</accession>
<keyword evidence="9 14" id="KW-1133">Transmembrane helix</keyword>
<dbReference type="GO" id="GO:0005524">
    <property type="term" value="F:ATP binding"/>
    <property type="evidence" value="ECO:0007669"/>
    <property type="project" value="UniProtKB-UniRule"/>
</dbReference>
<evidence type="ECO:0000256" key="3">
    <source>
        <dbReference type="ARBA" id="ARBA00022679"/>
    </source>
</evidence>
<feature type="signal peptide" evidence="15">
    <location>
        <begin position="1"/>
        <end position="28"/>
    </location>
</feature>
<dbReference type="SUPFAM" id="SSF56112">
    <property type="entry name" value="Protein kinase-like (PK-like)"/>
    <property type="match status" value="1"/>
</dbReference>
<reference evidence="17 18" key="1">
    <citation type="submission" date="2024-04" db="EMBL/GenBank/DDBJ databases">
        <authorList>
            <person name="Fracassetti M."/>
        </authorList>
    </citation>
    <scope>NUCLEOTIDE SEQUENCE [LARGE SCALE GENOMIC DNA]</scope>
</reference>
<evidence type="ECO:0000313" key="17">
    <source>
        <dbReference type="EMBL" id="CAL1409700.1"/>
    </source>
</evidence>
<evidence type="ECO:0000256" key="10">
    <source>
        <dbReference type="ARBA" id="ARBA00023136"/>
    </source>
</evidence>
<dbReference type="FunFam" id="3.30.200.20:FF:000178">
    <property type="entry name" value="serine/threonine-protein kinase PBS1-like"/>
    <property type="match status" value="1"/>
</dbReference>
<evidence type="ECO:0000256" key="5">
    <source>
        <dbReference type="ARBA" id="ARBA00022729"/>
    </source>
</evidence>
<dbReference type="InterPro" id="IPR045874">
    <property type="entry name" value="LRK10/LRL21-25-like"/>
</dbReference>
<evidence type="ECO:0000256" key="9">
    <source>
        <dbReference type="ARBA" id="ARBA00022989"/>
    </source>
</evidence>
<keyword evidence="8 12" id="KW-0067">ATP-binding</keyword>
<evidence type="ECO:0000256" key="11">
    <source>
        <dbReference type="ARBA" id="ARBA00023180"/>
    </source>
</evidence>
<dbReference type="AlphaFoldDB" id="A0AAV2GJR1"/>
<evidence type="ECO:0000256" key="15">
    <source>
        <dbReference type="SAM" id="SignalP"/>
    </source>
</evidence>
<evidence type="ECO:0000256" key="2">
    <source>
        <dbReference type="ARBA" id="ARBA00022527"/>
    </source>
</evidence>
<dbReference type="SMART" id="SM00220">
    <property type="entry name" value="S_TKc"/>
    <property type="match status" value="1"/>
</dbReference>
<keyword evidence="18" id="KW-1185">Reference proteome</keyword>
<evidence type="ECO:0000256" key="6">
    <source>
        <dbReference type="ARBA" id="ARBA00022741"/>
    </source>
</evidence>
<evidence type="ECO:0000256" key="14">
    <source>
        <dbReference type="SAM" id="Phobius"/>
    </source>
</evidence>
<feature type="transmembrane region" description="Helical" evidence="14">
    <location>
        <begin position="262"/>
        <end position="289"/>
    </location>
</feature>
<protein>
    <recommendedName>
        <fullName evidence="16">Protein kinase domain-containing protein</fullName>
    </recommendedName>
</protein>
<dbReference type="Proteomes" id="UP001497516">
    <property type="component" value="Chromosome 8"/>
</dbReference>
<dbReference type="Pfam" id="PF00069">
    <property type="entry name" value="Pkinase"/>
    <property type="match status" value="1"/>
</dbReference>
<evidence type="ECO:0000256" key="7">
    <source>
        <dbReference type="ARBA" id="ARBA00022777"/>
    </source>
</evidence>
<keyword evidence="2" id="KW-0723">Serine/threonine-protein kinase</keyword>
<dbReference type="Pfam" id="PF13947">
    <property type="entry name" value="GUB_WAK_bind"/>
    <property type="match status" value="1"/>
</dbReference>
<comment type="subcellular location">
    <subcellularLocation>
        <location evidence="1">Membrane</location>
        <topology evidence="1">Single-pass type I membrane protein</topology>
    </subcellularLocation>
</comment>
<dbReference type="GO" id="GO:0004674">
    <property type="term" value="F:protein serine/threonine kinase activity"/>
    <property type="evidence" value="ECO:0007669"/>
    <property type="project" value="UniProtKB-KW"/>
</dbReference>
<dbReference type="GO" id="GO:0030247">
    <property type="term" value="F:polysaccharide binding"/>
    <property type="evidence" value="ECO:0007669"/>
    <property type="project" value="InterPro"/>
</dbReference>
<keyword evidence="3" id="KW-0808">Transferase</keyword>
<dbReference type="GO" id="GO:0016020">
    <property type="term" value="C:membrane"/>
    <property type="evidence" value="ECO:0007669"/>
    <property type="project" value="UniProtKB-SubCell"/>
</dbReference>
<dbReference type="Gene3D" id="3.30.200.20">
    <property type="entry name" value="Phosphorylase Kinase, domain 1"/>
    <property type="match status" value="1"/>
</dbReference>
<feature type="domain" description="Protein kinase" evidence="16">
    <location>
        <begin position="327"/>
        <end position="613"/>
    </location>
</feature>
<keyword evidence="7" id="KW-0418">Kinase</keyword>
<proteinExistence type="predicted"/>
<keyword evidence="6 12" id="KW-0547">Nucleotide-binding</keyword>
<dbReference type="Gene3D" id="1.10.510.10">
    <property type="entry name" value="Transferase(Phosphotransferase) domain 1"/>
    <property type="match status" value="1"/>
</dbReference>
<keyword evidence="5 15" id="KW-0732">Signal</keyword>
<keyword evidence="10 14" id="KW-0472">Membrane</keyword>
<dbReference type="InterPro" id="IPR017441">
    <property type="entry name" value="Protein_kinase_ATP_BS"/>
</dbReference>
<evidence type="ECO:0000256" key="13">
    <source>
        <dbReference type="SAM" id="MobiDB-lite"/>
    </source>
</evidence>
<name>A0AAV2GJR1_9ROSI</name>
<dbReference type="PANTHER" id="PTHR27009">
    <property type="entry name" value="RUST RESISTANCE KINASE LR10-RELATED"/>
    <property type="match status" value="1"/>
</dbReference>
<sequence length="657" mass="73109">MAALKFFTLTDLSVVLLSVLVLLQICSAQNRHQCAPSSCGNIPINYPFRLRVEPEHCGYPLYELVCENTNVTVLYISEGKYQVQAIDYNNLTIRLVDAAVQKDNCSTIPRHSLLRPNFTAASPFNWIESYNEQPRVATFMKCLNPVKKKDFPRYVDTAPCVNGTPYSYVMLGGDLTDVGDACTVELIVPSSLPIRGDIGNVSFLDVHNDLVDGFELVWYQVTCISCRGAEVCYLLSGSTPDCSASTESFFSGIEYTFKYQRLLILLIIGVIVVARLIFLGPCVLGFVIFRWRRRHLSMFEGVEEFLLSQNNFTPVRYSYSDIKKMTNNFRDKLGQGGYGSVYKGKLRSGQFAAIKLLLSNDSKGNGQDFINEVATIGRIHHVNVVRLVGYCAERSKRALVYDFMPNGSLDKYTSSYGGADGNVVLSWNQMFKICSGVARGIEYLHRGCDMQILHFDIKPHNILLDENFIPKVSDFGLAKLRPAASNNTLSLTAARGTIGYIAPELFYKNIGRVSYKADVYSFGMLLMEMAGKRNGPTNPVDSSGSYFPNWVYNQVVSGEVESGDTTTTTTTEDEKVVAKKMVMVALWCIQMKPENRPSMGRVVEMLEGELETLPLPPKPGLYPDATPVIGEEGYSDESSWSSSLYSDETISLVTSSE</sequence>
<evidence type="ECO:0000313" key="18">
    <source>
        <dbReference type="Proteomes" id="UP001497516"/>
    </source>
</evidence>
<gene>
    <name evidence="17" type="ORF">LTRI10_LOCUS49179</name>
</gene>
<keyword evidence="11" id="KW-0325">Glycoprotein</keyword>
<dbReference type="CDD" id="cd14066">
    <property type="entry name" value="STKc_IRAK"/>
    <property type="match status" value="1"/>
</dbReference>
<feature type="chain" id="PRO_5043326529" description="Protein kinase domain-containing protein" evidence="15">
    <location>
        <begin position="29"/>
        <end position="657"/>
    </location>
</feature>
<dbReference type="PROSITE" id="PS50011">
    <property type="entry name" value="PROTEIN_KINASE_DOM"/>
    <property type="match status" value="1"/>
</dbReference>